<dbReference type="RefSeq" id="WP_003484832.1">
    <property type="nucleotide sequence ID" value="NZ_JXSU01000007.1"/>
</dbReference>
<dbReference type="InterPro" id="IPR006073">
    <property type="entry name" value="GTP-bd"/>
</dbReference>
<evidence type="ECO:0000256" key="9">
    <source>
        <dbReference type="PIRSR" id="PIRSR006230-1"/>
    </source>
</evidence>
<feature type="binding site" evidence="9">
    <location>
        <begin position="130"/>
        <end position="135"/>
    </location>
    <ligand>
        <name>GTP</name>
        <dbReference type="ChEBI" id="CHEBI:37565"/>
    </ligand>
</feature>
<keyword evidence="6" id="KW-0694">RNA-binding</keyword>
<dbReference type="Pfam" id="PF01926">
    <property type="entry name" value="MMR_HSR1"/>
    <property type="match status" value="1"/>
</dbReference>
<evidence type="ECO:0000256" key="6">
    <source>
        <dbReference type="ARBA" id="ARBA00022884"/>
    </source>
</evidence>
<dbReference type="Gene3D" id="1.10.1580.10">
    <property type="match status" value="1"/>
</dbReference>
<dbReference type="HOGENOM" id="CLU_011106_1_0_9"/>
<accession>A0A0D1BWQ1</accession>
<evidence type="ECO:0000256" key="5">
    <source>
        <dbReference type="ARBA" id="ARBA00022801"/>
    </source>
</evidence>
<dbReference type="GO" id="GO:0005525">
    <property type="term" value="F:GTP binding"/>
    <property type="evidence" value="ECO:0007669"/>
    <property type="project" value="UniProtKB-KW"/>
</dbReference>
<dbReference type="Proteomes" id="UP000032250">
    <property type="component" value="Unassembled WGS sequence"/>
</dbReference>
<evidence type="ECO:0000256" key="3">
    <source>
        <dbReference type="ARBA" id="ARBA00022490"/>
    </source>
</evidence>
<evidence type="ECO:0000259" key="10">
    <source>
        <dbReference type="PROSITE" id="PS51721"/>
    </source>
</evidence>
<reference evidence="11 12" key="1">
    <citation type="submission" date="2014-06" db="EMBL/GenBank/DDBJ databases">
        <title>Genome characterization of distinct group I Clostridium botulinum lineages.</title>
        <authorList>
            <person name="Giordani F."/>
            <person name="Anselmo A."/>
            <person name="Fillo S."/>
            <person name="Palozzi A.M."/>
            <person name="Fortunato A."/>
            <person name="Gentile B."/>
            <person name="Ciammaruconi A."/>
            <person name="Anniballi F."/>
            <person name="De Medici D."/>
            <person name="Lista F."/>
        </authorList>
    </citation>
    <scope>NUCLEOTIDE SEQUENCE [LARGE SCALE GENOMIC DNA]</scope>
    <source>
        <strain evidence="11 12">B2 450</strain>
    </source>
</reference>
<evidence type="ECO:0000256" key="2">
    <source>
        <dbReference type="ARBA" id="ARBA00014898"/>
    </source>
</evidence>
<comment type="function">
    <text evidence="8">Required for a late step of 50S ribosomal subunit assembly. Has GTPase activity.</text>
</comment>
<comment type="similarity">
    <text evidence="8">Belongs to the TRAFAC class YlqF/YawG GTPase family. MTG1 subfamily.</text>
</comment>
<protein>
    <recommendedName>
        <fullName evidence="2 8">Ribosome biogenesis GTPase A</fullName>
    </recommendedName>
</protein>
<organism evidence="11 12">
    <name type="scientific">Clostridium botulinum B2 450</name>
    <dbReference type="NCBI Taxonomy" id="1379739"/>
    <lineage>
        <taxon>Bacteria</taxon>
        <taxon>Bacillati</taxon>
        <taxon>Bacillota</taxon>
        <taxon>Clostridia</taxon>
        <taxon>Eubacteriales</taxon>
        <taxon>Clostridiaceae</taxon>
        <taxon>Clostridium</taxon>
    </lineage>
</organism>
<name>A0A0D1BWQ1_CLOBO</name>
<feature type="binding site" evidence="9">
    <location>
        <position position="174"/>
    </location>
    <ligand>
        <name>GTP</name>
        <dbReference type="ChEBI" id="CHEBI:37565"/>
    </ligand>
</feature>
<evidence type="ECO:0000256" key="4">
    <source>
        <dbReference type="ARBA" id="ARBA00022741"/>
    </source>
</evidence>
<dbReference type="GO" id="GO:0005737">
    <property type="term" value="C:cytoplasm"/>
    <property type="evidence" value="ECO:0007669"/>
    <property type="project" value="UniProtKB-SubCell"/>
</dbReference>
<dbReference type="GO" id="GO:0006412">
    <property type="term" value="P:translation"/>
    <property type="evidence" value="ECO:0007669"/>
    <property type="project" value="TreeGrafter"/>
</dbReference>
<dbReference type="SUPFAM" id="SSF52540">
    <property type="entry name" value="P-loop containing nucleoside triphosphate hydrolases"/>
    <property type="match status" value="1"/>
</dbReference>
<comment type="caution">
    <text evidence="11">The sequence shown here is derived from an EMBL/GenBank/DDBJ whole genome shotgun (WGS) entry which is preliminary data.</text>
</comment>
<feature type="domain" description="CP-type G" evidence="10">
    <location>
        <begin position="14"/>
        <end position="178"/>
    </location>
</feature>
<dbReference type="FunFam" id="1.10.1580.10:FF:000003">
    <property type="entry name" value="Ribosome biogenesis GTPase A"/>
    <property type="match status" value="1"/>
</dbReference>
<sequence length="299" mass="33949">MNINWFPGHMAKTRRQIKESLKMVDAIIEIRDARIVSSSKNPEIEDICGNKPRIILLNKKDLAEDKVTKKWINSLSQDNIKVLAVNSVTGEGLNKIKPTLNELLKEKHERMKNKGLVKIVDRAMVVGIPNVGKSSFINKMAKNSIAKVGDRPGVTKSKQWIKTKMDIELMDTPGVLWPKLDSEIVQLNLAFTGAIKDEIMDIETLALRLVERLQDKYPERLMKRYKLEALEENPLDNLDNIGRKRGALISKGEIDYNRISVILLDEFRAGKLGAISLEDPEDIINDNIEIEEQESSLKE</sequence>
<dbReference type="PANTHER" id="PTHR45782:SF4">
    <property type="entry name" value="MITOCHONDRIAL RIBOSOME-ASSOCIATED GTPASE 1"/>
    <property type="match status" value="1"/>
</dbReference>
<dbReference type="EMBL" id="JXSU01000007">
    <property type="protein sequence ID" value="KIS24267.1"/>
    <property type="molecule type" value="Genomic_DNA"/>
</dbReference>
<dbReference type="PANTHER" id="PTHR45782">
    <property type="entry name" value="MITOCHONDRIAL RIBOSOME-ASSOCIATED GTPASE 1"/>
    <property type="match status" value="1"/>
</dbReference>
<dbReference type="GO" id="GO:0003924">
    <property type="term" value="F:GTPase activity"/>
    <property type="evidence" value="ECO:0007669"/>
    <property type="project" value="TreeGrafter"/>
</dbReference>
<comment type="subcellular location">
    <subcellularLocation>
        <location evidence="1 8">Cytoplasm</location>
    </subcellularLocation>
</comment>
<dbReference type="AlphaFoldDB" id="A0A0D1BWQ1"/>
<feature type="binding site" evidence="9">
    <location>
        <begin position="86"/>
        <end position="87"/>
    </location>
    <ligand>
        <name>GTP</name>
        <dbReference type="ChEBI" id="CHEBI:37565"/>
    </ligand>
</feature>
<feature type="binding site" evidence="9">
    <location>
        <begin position="58"/>
        <end position="61"/>
    </location>
    <ligand>
        <name>GTP</name>
        <dbReference type="ChEBI" id="CHEBI:37565"/>
    </ligand>
</feature>
<keyword evidence="3 8" id="KW-0963">Cytoplasm</keyword>
<keyword evidence="4 8" id="KW-0547">Nucleotide-binding</keyword>
<dbReference type="PIRSF" id="PIRSF006230">
    <property type="entry name" value="MG442"/>
    <property type="match status" value="1"/>
</dbReference>
<gene>
    <name evidence="11" type="ORF">N495_12020</name>
</gene>
<evidence type="ECO:0000313" key="11">
    <source>
        <dbReference type="EMBL" id="KIS24267.1"/>
    </source>
</evidence>
<proteinExistence type="inferred from homology"/>
<dbReference type="GO" id="GO:0003723">
    <property type="term" value="F:RNA binding"/>
    <property type="evidence" value="ECO:0007669"/>
    <property type="project" value="UniProtKB-KW"/>
</dbReference>
<dbReference type="FunFam" id="3.40.50.300:FF:000590">
    <property type="entry name" value="Ribosome biogenesis GTPase A"/>
    <property type="match status" value="1"/>
</dbReference>
<dbReference type="Gene3D" id="3.40.50.300">
    <property type="entry name" value="P-loop containing nucleotide triphosphate hydrolases"/>
    <property type="match status" value="1"/>
</dbReference>
<keyword evidence="5" id="KW-0378">Hydrolase</keyword>
<dbReference type="PATRIC" id="fig|1379739.3.peg.2788"/>
<dbReference type="InterPro" id="IPR023179">
    <property type="entry name" value="GTP-bd_ortho_bundle_sf"/>
</dbReference>
<evidence type="ECO:0000313" key="12">
    <source>
        <dbReference type="Proteomes" id="UP000032250"/>
    </source>
</evidence>
<evidence type="ECO:0000256" key="8">
    <source>
        <dbReference type="PIRNR" id="PIRNR006230"/>
    </source>
</evidence>
<evidence type="ECO:0000256" key="1">
    <source>
        <dbReference type="ARBA" id="ARBA00004496"/>
    </source>
</evidence>
<dbReference type="PROSITE" id="PS51721">
    <property type="entry name" value="G_CP"/>
    <property type="match status" value="1"/>
</dbReference>
<dbReference type="InterPro" id="IPR019991">
    <property type="entry name" value="GTP-bd_ribosome_bgen"/>
</dbReference>
<dbReference type="OrthoDB" id="9779790at2"/>
<evidence type="ECO:0000256" key="7">
    <source>
        <dbReference type="ARBA" id="ARBA00023134"/>
    </source>
</evidence>
<dbReference type="InterPro" id="IPR027417">
    <property type="entry name" value="P-loop_NTPase"/>
</dbReference>
<dbReference type="NCBIfam" id="TIGR03596">
    <property type="entry name" value="GTPase_YlqF"/>
    <property type="match status" value="1"/>
</dbReference>
<keyword evidence="7 8" id="KW-0342">GTP-binding</keyword>
<dbReference type="InterPro" id="IPR030378">
    <property type="entry name" value="G_CP_dom"/>
</dbReference>
<dbReference type="InterPro" id="IPR016478">
    <property type="entry name" value="GTPase_MTG1"/>
</dbReference>
<dbReference type="CDD" id="cd01856">
    <property type="entry name" value="YlqF"/>
    <property type="match status" value="1"/>
</dbReference>